<accession>A0A5C4X524</accession>
<dbReference type="AlphaFoldDB" id="A0A5C4X524"/>
<evidence type="ECO:0000256" key="2">
    <source>
        <dbReference type="SAM" id="SignalP"/>
    </source>
</evidence>
<sequence>MKKTLTITALAAALALTGCGSDDTSNEADTAPETTEADTSGAEEAEATAADVQKKLDVFFDSCDWQDHGTDSTPIMYSCESEELFILAGDKSEVKVTTQSVADKIESPVFATITDTYSVYAADKGKINQAWDVLGADPDAKPHEVK</sequence>
<dbReference type="RefSeq" id="WP_139468051.1">
    <property type="nucleotide sequence ID" value="NZ_VDMQ01000003.1"/>
</dbReference>
<gene>
    <name evidence="3" type="ORF">FHQ09_06655</name>
</gene>
<evidence type="ECO:0000313" key="4">
    <source>
        <dbReference type="Proteomes" id="UP000314223"/>
    </source>
</evidence>
<feature type="region of interest" description="Disordered" evidence="1">
    <location>
        <begin position="19"/>
        <end position="48"/>
    </location>
</feature>
<feature type="chain" id="PRO_5038721407" description="Lipoprotein" evidence="2">
    <location>
        <begin position="21"/>
        <end position="146"/>
    </location>
</feature>
<evidence type="ECO:0000313" key="3">
    <source>
        <dbReference type="EMBL" id="TNM55912.1"/>
    </source>
</evidence>
<protein>
    <recommendedName>
        <fullName evidence="5">Lipoprotein</fullName>
    </recommendedName>
</protein>
<evidence type="ECO:0008006" key="5">
    <source>
        <dbReference type="Google" id="ProtNLM"/>
    </source>
</evidence>
<name>A0A5C4X524_9MICO</name>
<keyword evidence="2" id="KW-0732">Signal</keyword>
<dbReference type="Proteomes" id="UP000314223">
    <property type="component" value="Unassembled WGS sequence"/>
</dbReference>
<dbReference type="EMBL" id="VDMQ01000003">
    <property type="protein sequence ID" value="TNM55912.1"/>
    <property type="molecule type" value="Genomic_DNA"/>
</dbReference>
<reference evidence="3 4" key="1">
    <citation type="submission" date="2019-06" db="EMBL/GenBank/DDBJ databases">
        <authorList>
            <person name="Mardanova A.M."/>
            <person name="Pudova D.S."/>
            <person name="Shagimardanova E.I."/>
            <person name="Gogoleva N.E."/>
            <person name="Lutfullin M.T."/>
            <person name="Hadieva G.F."/>
            <person name="Sharipova M.R."/>
        </authorList>
    </citation>
    <scope>NUCLEOTIDE SEQUENCE [LARGE SCALE GENOMIC DNA]</scope>
    <source>
        <strain evidence="3 4">MG-1</strain>
    </source>
</reference>
<feature type="compositionally biased region" description="Low complexity" evidence="1">
    <location>
        <begin position="27"/>
        <end position="40"/>
    </location>
</feature>
<feature type="signal peptide" evidence="2">
    <location>
        <begin position="1"/>
        <end position="20"/>
    </location>
</feature>
<organism evidence="3 4">
    <name type="scientific">Brevibacterium sediminis</name>
    <dbReference type="NCBI Taxonomy" id="1857024"/>
    <lineage>
        <taxon>Bacteria</taxon>
        <taxon>Bacillati</taxon>
        <taxon>Actinomycetota</taxon>
        <taxon>Actinomycetes</taxon>
        <taxon>Micrococcales</taxon>
        <taxon>Brevibacteriaceae</taxon>
        <taxon>Brevibacterium</taxon>
    </lineage>
</organism>
<comment type="caution">
    <text evidence="3">The sequence shown here is derived from an EMBL/GenBank/DDBJ whole genome shotgun (WGS) entry which is preliminary data.</text>
</comment>
<dbReference type="PROSITE" id="PS51257">
    <property type="entry name" value="PROKAR_LIPOPROTEIN"/>
    <property type="match status" value="1"/>
</dbReference>
<proteinExistence type="predicted"/>
<evidence type="ECO:0000256" key="1">
    <source>
        <dbReference type="SAM" id="MobiDB-lite"/>
    </source>
</evidence>